<dbReference type="PANTHER" id="PTHR45947">
    <property type="entry name" value="SULFOQUINOVOSYL TRANSFERASE SQD2"/>
    <property type="match status" value="1"/>
</dbReference>
<name>A0ABY8DHY8_9HYPH</name>
<dbReference type="RefSeq" id="WP_280661769.1">
    <property type="nucleotide sequence ID" value="NZ_CP120374.1"/>
</dbReference>
<feature type="domain" description="Glycosyltransferase subfamily 4-like N-terminal" evidence="1">
    <location>
        <begin position="84"/>
        <end position="229"/>
    </location>
</feature>
<sequence>MHNRTPSPQVGDTRRSMPFSRGIAAKLLRGALNPTMSTSRPYVERGDVQLSIPADPCQTQLAQRQRRVIAVVASLTISLTNFRLELLKKLVEAGHEVVAFAPENDDRVEQQLAEIGVRFVQIPMARTGHNPLDDLRTLWSLRRHFKRLKPDVILPYTMKPIIYAGIAARMLGIKDRCFLVTGLGHVFSNETPASFKSSLVRHLCVRLYRIAFRGAKAVFVYNEADRADICKYQMLDSTAVLSLIPGSGVDLEHFAFSPPPRRGPVFLLVARLLRDKGIVEYVEAARIVRRSFPDAKFQLLGSFDSNPTAISRDEIDGWVREGILDYLGYTQDVRPYLAACSVFVLPSYYREGIPRSILEALATGRPIVTTDLPGCRDTVQPGVNGFVVKPRDPLSLAEAMSVFARNTRLAAEMGRQARYIAQARFDVHMVNQMLLDRMHLA</sequence>
<reference evidence="2 3" key="1">
    <citation type="submission" date="2023-03" db="EMBL/GenBank/DDBJ databases">
        <authorList>
            <person name="Kaur S."/>
            <person name="Espinosa-Saiz D."/>
            <person name="Velazquez E."/>
            <person name="Menendez E."/>
            <person name="diCenzo G.C."/>
        </authorList>
    </citation>
    <scope>NUCLEOTIDE SEQUENCE [LARGE SCALE GENOMIC DNA]</scope>
    <source>
        <strain evidence="2 3">LMG 24692</strain>
    </source>
</reference>
<dbReference type="InterPro" id="IPR028098">
    <property type="entry name" value="Glyco_trans_4-like_N"/>
</dbReference>
<gene>
    <name evidence="2" type="ORF">PZN02_005117</name>
</gene>
<dbReference type="Gene3D" id="3.40.50.2000">
    <property type="entry name" value="Glycogen Phosphorylase B"/>
    <property type="match status" value="2"/>
</dbReference>
<keyword evidence="3" id="KW-1185">Reference proteome</keyword>
<protein>
    <submittedName>
        <fullName evidence="2">Glycosyltransferase family 4 protein</fullName>
    </submittedName>
</protein>
<dbReference type="Pfam" id="PF13692">
    <property type="entry name" value="Glyco_trans_1_4"/>
    <property type="match status" value="1"/>
</dbReference>
<evidence type="ECO:0000313" key="3">
    <source>
        <dbReference type="Proteomes" id="UP001229355"/>
    </source>
</evidence>
<dbReference type="Pfam" id="PF13579">
    <property type="entry name" value="Glyco_trans_4_4"/>
    <property type="match status" value="1"/>
</dbReference>
<evidence type="ECO:0000259" key="1">
    <source>
        <dbReference type="Pfam" id="PF13579"/>
    </source>
</evidence>
<dbReference type="SUPFAM" id="SSF53756">
    <property type="entry name" value="UDP-Glycosyltransferase/glycogen phosphorylase"/>
    <property type="match status" value="1"/>
</dbReference>
<dbReference type="EMBL" id="CP120374">
    <property type="protein sequence ID" value="WEX89798.1"/>
    <property type="molecule type" value="Genomic_DNA"/>
</dbReference>
<accession>A0ABY8DHY8</accession>
<dbReference type="Proteomes" id="UP001229355">
    <property type="component" value="Chromosome 2"/>
</dbReference>
<dbReference type="CDD" id="cd03808">
    <property type="entry name" value="GT4_CapM-like"/>
    <property type="match status" value="1"/>
</dbReference>
<organism evidence="2 3">
    <name type="scientific">Sinorhizobium garamanticum</name>
    <dbReference type="NCBI Taxonomy" id="680247"/>
    <lineage>
        <taxon>Bacteria</taxon>
        <taxon>Pseudomonadati</taxon>
        <taxon>Pseudomonadota</taxon>
        <taxon>Alphaproteobacteria</taxon>
        <taxon>Hyphomicrobiales</taxon>
        <taxon>Rhizobiaceae</taxon>
        <taxon>Sinorhizobium/Ensifer group</taxon>
        <taxon>Sinorhizobium</taxon>
    </lineage>
</organism>
<proteinExistence type="predicted"/>
<dbReference type="InterPro" id="IPR050194">
    <property type="entry name" value="Glycosyltransferase_grp1"/>
</dbReference>
<dbReference type="PANTHER" id="PTHR45947:SF3">
    <property type="entry name" value="SULFOQUINOVOSYL TRANSFERASE SQD2"/>
    <property type="match status" value="1"/>
</dbReference>
<evidence type="ECO:0000313" key="2">
    <source>
        <dbReference type="EMBL" id="WEX89798.1"/>
    </source>
</evidence>